<feature type="region of interest" description="Disordered" evidence="1">
    <location>
        <begin position="98"/>
        <end position="120"/>
    </location>
</feature>
<evidence type="ECO:0000256" key="2">
    <source>
        <dbReference type="SAM" id="SignalP"/>
    </source>
</evidence>
<dbReference type="EMBL" id="SEWF01000003">
    <property type="protein sequence ID" value="RYU97198.1"/>
    <property type="molecule type" value="Genomic_DNA"/>
</dbReference>
<gene>
    <name evidence="3" type="ORF">EWM59_02580</name>
</gene>
<proteinExistence type="predicted"/>
<name>A0A4Q5M4B1_9BACT</name>
<feature type="signal peptide" evidence="2">
    <location>
        <begin position="1"/>
        <end position="18"/>
    </location>
</feature>
<keyword evidence="4" id="KW-1185">Reference proteome</keyword>
<keyword evidence="2" id="KW-0732">Signal</keyword>
<dbReference type="AlphaFoldDB" id="A0A4Q5M4B1"/>
<evidence type="ECO:0008006" key="5">
    <source>
        <dbReference type="Google" id="ProtNLM"/>
    </source>
</evidence>
<protein>
    <recommendedName>
        <fullName evidence="5">Outer membrane lipoprotein-sorting protein</fullName>
    </recommendedName>
</protein>
<evidence type="ECO:0000256" key="1">
    <source>
        <dbReference type="SAM" id="MobiDB-lite"/>
    </source>
</evidence>
<evidence type="ECO:0000313" key="4">
    <source>
        <dbReference type="Proteomes" id="UP000293162"/>
    </source>
</evidence>
<reference evidence="3 4" key="1">
    <citation type="submission" date="2019-02" db="EMBL/GenBank/DDBJ databases">
        <title>Bacterial novel species Emticicia sp. 17J42-9 isolated from soil.</title>
        <authorList>
            <person name="Jung H.-Y."/>
        </authorList>
    </citation>
    <scope>NUCLEOTIDE SEQUENCE [LARGE SCALE GENOMIC DNA]</scope>
    <source>
        <strain evidence="3 4">17J42-9</strain>
    </source>
</reference>
<feature type="chain" id="PRO_5020435467" description="Outer membrane lipoprotein-sorting protein" evidence="2">
    <location>
        <begin position="19"/>
        <end position="254"/>
    </location>
</feature>
<evidence type="ECO:0000313" key="3">
    <source>
        <dbReference type="EMBL" id="RYU97198.1"/>
    </source>
</evidence>
<feature type="compositionally biased region" description="Gly residues" evidence="1">
    <location>
        <begin position="98"/>
        <end position="117"/>
    </location>
</feature>
<dbReference type="Proteomes" id="UP000293162">
    <property type="component" value="Unassembled WGS sequence"/>
</dbReference>
<sequence>MKRIFVSLFSFIALGSFAQDTPTADAIIDKYITAIGGKDAIAKIQDITISSTSESQRGTSETEVKYKFPDKYAMNMYFNGNPGMSTVYDGKNFQSSGGFGGRGGGNGGGGNGGGGGNRPQLEGNAAKIQAMRSSPFFETMYKDLGITGTVLGTEKVGDKDAYKVEFATADGRKWTDYFDVASGLKVKNFTSNETPRGKFESTVLYENYKKFKGTDVLIPAVSKRSGGQMGEVVSEVQSVKINKGLKDSEFEIKE</sequence>
<organism evidence="3 4">
    <name type="scientific">Emticicia agri</name>
    <dbReference type="NCBI Taxonomy" id="2492393"/>
    <lineage>
        <taxon>Bacteria</taxon>
        <taxon>Pseudomonadati</taxon>
        <taxon>Bacteroidota</taxon>
        <taxon>Cytophagia</taxon>
        <taxon>Cytophagales</taxon>
        <taxon>Leadbetterellaceae</taxon>
        <taxon>Emticicia</taxon>
    </lineage>
</organism>
<accession>A0A4Q5M4B1</accession>
<comment type="caution">
    <text evidence="3">The sequence shown here is derived from an EMBL/GenBank/DDBJ whole genome shotgun (WGS) entry which is preliminary data.</text>
</comment>
<dbReference type="RefSeq" id="WP_130019393.1">
    <property type="nucleotide sequence ID" value="NZ_SEWF01000003.1"/>
</dbReference>
<dbReference type="OrthoDB" id="9811314at2"/>